<dbReference type="InterPro" id="IPR037026">
    <property type="entry name" value="Vgr_OB-fold_dom_sf"/>
</dbReference>
<dbReference type="Pfam" id="PF04717">
    <property type="entry name" value="Phage_base_V"/>
    <property type="match status" value="1"/>
</dbReference>
<dbReference type="Gene3D" id="6.20.150.10">
    <property type="match status" value="1"/>
</dbReference>
<gene>
    <name evidence="3" type="ORF">JAZ07_13620</name>
</gene>
<dbReference type="InterPro" id="IPR006531">
    <property type="entry name" value="Gp5/Vgr_OB"/>
</dbReference>
<name>A0A9E4N597_9GAMM</name>
<accession>A0A9E4N597</accession>
<proteinExistence type="predicted"/>
<dbReference type="NCBIfam" id="TIGR01644">
    <property type="entry name" value="phage_P2_V"/>
    <property type="match status" value="1"/>
</dbReference>
<comment type="caution">
    <text evidence="3">The sequence shown here is derived from an EMBL/GenBank/DDBJ whole genome shotgun (WGS) entry which is preliminary data.</text>
</comment>
<feature type="domain" description="Gp5/Type VI secretion system Vgr protein OB-fold" evidence="2">
    <location>
        <begin position="36"/>
        <end position="86"/>
    </location>
</feature>
<dbReference type="Proteomes" id="UP000886667">
    <property type="component" value="Unassembled WGS sequence"/>
</dbReference>
<protein>
    <submittedName>
        <fullName evidence="3">Phage baseplate assembly protein V</fullName>
    </submittedName>
</protein>
<dbReference type="Gene3D" id="2.40.50.230">
    <property type="entry name" value="Gp5 N-terminal domain"/>
    <property type="match status" value="1"/>
</dbReference>
<sequence>MNLAFEVTELHRRLANMVLLAKVIETDYSGSIPKAKVVVGEITSAWLPMMVSRAGNDRSWWPLEMGEQVVVLSPSGELTQGVVLGSINQQSIPANGNSADHHRITYSDGAVIEYDRKAHHLKAVLPGGATTELVSDGGVKITGDVEVVGNITATKDITDKTRSMQADRDIYNAHTHSGVRTGPGITAIPNQSQ</sequence>
<dbReference type="AlphaFoldDB" id="A0A9E4N597"/>
<dbReference type="InterPro" id="IPR013046">
    <property type="entry name" value="GpV/Gp45"/>
</dbReference>
<evidence type="ECO:0000256" key="1">
    <source>
        <dbReference type="SAM" id="MobiDB-lite"/>
    </source>
</evidence>
<feature type="region of interest" description="Disordered" evidence="1">
    <location>
        <begin position="174"/>
        <end position="193"/>
    </location>
</feature>
<evidence type="ECO:0000313" key="3">
    <source>
        <dbReference type="EMBL" id="MCG7947378.1"/>
    </source>
</evidence>
<evidence type="ECO:0000313" key="4">
    <source>
        <dbReference type="Proteomes" id="UP000886667"/>
    </source>
</evidence>
<evidence type="ECO:0000259" key="2">
    <source>
        <dbReference type="Pfam" id="PF04717"/>
    </source>
</evidence>
<reference evidence="3" key="1">
    <citation type="journal article" date="2021" name="Proc. Natl. Acad. Sci. U.S.A.">
        <title>Global biogeography of chemosynthetic symbionts reveals both localized and globally distributed symbiont groups. .</title>
        <authorList>
            <person name="Osvatic J.T."/>
            <person name="Wilkins L.G.E."/>
            <person name="Leibrecht L."/>
            <person name="Leray M."/>
            <person name="Zauner S."/>
            <person name="Polzin J."/>
            <person name="Camacho Y."/>
            <person name="Gros O."/>
            <person name="van Gils J.A."/>
            <person name="Eisen J.A."/>
            <person name="Petersen J.M."/>
            <person name="Yuen B."/>
        </authorList>
    </citation>
    <scope>NUCLEOTIDE SEQUENCE</scope>
    <source>
        <strain evidence="3">MAGclacostrist064TRANS</strain>
    </source>
</reference>
<dbReference type="EMBL" id="JAEPCM010000466">
    <property type="protein sequence ID" value="MCG7947378.1"/>
    <property type="molecule type" value="Genomic_DNA"/>
</dbReference>
<organism evidence="3 4">
    <name type="scientific">Candidatus Thiodiazotropha taylori</name>
    <dbReference type="NCBI Taxonomy" id="2792791"/>
    <lineage>
        <taxon>Bacteria</taxon>
        <taxon>Pseudomonadati</taxon>
        <taxon>Pseudomonadota</taxon>
        <taxon>Gammaproteobacteria</taxon>
        <taxon>Chromatiales</taxon>
        <taxon>Sedimenticolaceae</taxon>
        <taxon>Candidatus Thiodiazotropha</taxon>
    </lineage>
</organism>